<feature type="region of interest" description="Disordered" evidence="1">
    <location>
        <begin position="844"/>
        <end position="868"/>
    </location>
</feature>
<evidence type="ECO:0000313" key="3">
    <source>
        <dbReference type="EMBL" id="GAA1115679.1"/>
    </source>
</evidence>
<dbReference type="EMBL" id="BAAALG010000024">
    <property type="protein sequence ID" value="GAA1115679.1"/>
    <property type="molecule type" value="Genomic_DNA"/>
</dbReference>
<dbReference type="Pfam" id="PF10593">
    <property type="entry name" value="Z1"/>
    <property type="match status" value="1"/>
</dbReference>
<feature type="domain" description="Putative endonuclease Z1" evidence="2">
    <location>
        <begin position="375"/>
        <end position="595"/>
    </location>
</feature>
<accession>A0ABN1U6C2</accession>
<evidence type="ECO:0000259" key="2">
    <source>
        <dbReference type="Pfam" id="PF10593"/>
    </source>
</evidence>
<comment type="caution">
    <text evidence="3">The sequence shown here is derived from an EMBL/GenBank/DDBJ whole genome shotgun (WGS) entry which is preliminary data.</text>
</comment>
<organism evidence="3 4">
    <name type="scientific">Nocardioides dubius</name>
    <dbReference type="NCBI Taxonomy" id="317019"/>
    <lineage>
        <taxon>Bacteria</taxon>
        <taxon>Bacillati</taxon>
        <taxon>Actinomycetota</taxon>
        <taxon>Actinomycetes</taxon>
        <taxon>Propionibacteriales</taxon>
        <taxon>Nocardioidaceae</taxon>
        <taxon>Nocardioides</taxon>
    </lineage>
</organism>
<sequence>MDLTTREKTALGQIEMLIRQGKSEAEAAETLKVLLVGEAELVDNVVQFRHEVAEQRRTIATSQALFDPEEEGEPWYGGPGEYDVFWPDLRAALEADPSWVDAVPSLDEASTDIVGLLADPHSPSIRTRGLVLGFVQSGKTANFTATIAKAADAGYRLFIVLSGVHNSLRRQTQLRIDEQLVDRHPTRWVPLTDEQRDFGKPVKALPLLGAPDLRCIAVVKKNVSRMTHLRDWLREAQKHGGLENCPILIIDDEADQASPNAARDPELDRTKISERLTELLALPRVAYVGYTATPFANVLINPADATDIYPRSFIYALPKPPTYFGSRELFGAPVSEDESTTSDQPHDMIRIVPDAEADDHSTRSLLADGPEVTESLAEAIRWFVLATTARRLRSGVAKHSSMLVHTTMRVDPQLAYVDPIRSFVRKLGVEVLAGELDSLRSLWDREIVAEPASRHGLRTVAFDELVPALLTTIEELKVLADNGLSTHRLVYDHEPATVIAVGGNTLSRGLTLEGLVSSFFLRSSNTYDTLLQMGRWFGYRSGYGDLPRIWTTQQLADDFEFLSDIEDALRIEITRYRTMDNATPANLPVRIGLHPRMQATARVKMHFAIRGEASYSAQRPQTTYFAHRDKGTIAANLDAGRTLLKDAKADGAVEDVQDSRVILRGVPVDLIRKFIRDYAFHTDSEMTSDLLLKYIDGQVKCGSLQIWNIAVIGIRKPKNAIALGLDAPSALITRSKLARPSTETRAVIGTLMSKPDRVADLLPAASVTAADTDEELQAVRDTDGRGLVVLYPIDRSSEPKASTKGRVALDAVGDLLGAAFCFPTAAPNSEAADTIQVDVSQIPTTDDESLPAYQDLEGSQDEVDLDHA</sequence>
<protein>
    <submittedName>
        <fullName evidence="3">Z1 domain-containing protein</fullName>
    </submittedName>
</protein>
<dbReference type="InterPro" id="IPR018310">
    <property type="entry name" value="Put_endonuclease_Z1-dom"/>
</dbReference>
<keyword evidence="4" id="KW-1185">Reference proteome</keyword>
<dbReference type="Proteomes" id="UP001501581">
    <property type="component" value="Unassembled WGS sequence"/>
</dbReference>
<feature type="compositionally biased region" description="Acidic residues" evidence="1">
    <location>
        <begin position="858"/>
        <end position="868"/>
    </location>
</feature>
<gene>
    <name evidence="3" type="ORF">GCM10009668_42980</name>
</gene>
<evidence type="ECO:0000256" key="1">
    <source>
        <dbReference type="SAM" id="MobiDB-lite"/>
    </source>
</evidence>
<reference evidence="3 4" key="1">
    <citation type="journal article" date="2019" name="Int. J. Syst. Evol. Microbiol.">
        <title>The Global Catalogue of Microorganisms (GCM) 10K type strain sequencing project: providing services to taxonomists for standard genome sequencing and annotation.</title>
        <authorList>
            <consortium name="The Broad Institute Genomics Platform"/>
            <consortium name="The Broad Institute Genome Sequencing Center for Infectious Disease"/>
            <person name="Wu L."/>
            <person name="Ma J."/>
        </authorList>
    </citation>
    <scope>NUCLEOTIDE SEQUENCE [LARGE SCALE GENOMIC DNA]</scope>
    <source>
        <strain evidence="3 4">JCM 13008</strain>
    </source>
</reference>
<name>A0ABN1U6C2_9ACTN</name>
<proteinExistence type="predicted"/>
<evidence type="ECO:0000313" key="4">
    <source>
        <dbReference type="Proteomes" id="UP001501581"/>
    </source>
</evidence>
<dbReference type="RefSeq" id="WP_343996993.1">
    <property type="nucleotide sequence ID" value="NZ_BAAALG010000024.1"/>
</dbReference>